<sequence length="127" mass="12653">MFAVCKLATTVFAAGARSGSAALSLPHTRTSSVPDVGGIASSPNELSPSPSYSTPISSSPSDEQAAGEPESSNADDGCGDHKIKGPNNSSDSGIDSAGRDVPGCASATRSRNGTGRRCRSPSRPSAS</sequence>
<gene>
    <name evidence="2" type="ORF">PG996_009226</name>
</gene>
<name>A0ABR1UK58_9PEZI</name>
<accession>A0ABR1UK58</accession>
<proteinExistence type="predicted"/>
<keyword evidence="3" id="KW-1185">Reference proteome</keyword>
<reference evidence="2 3" key="1">
    <citation type="submission" date="2023-01" db="EMBL/GenBank/DDBJ databases">
        <title>Analysis of 21 Apiospora genomes using comparative genomics revels a genus with tremendous synthesis potential of carbohydrate active enzymes and secondary metabolites.</title>
        <authorList>
            <person name="Sorensen T."/>
        </authorList>
    </citation>
    <scope>NUCLEOTIDE SEQUENCE [LARGE SCALE GENOMIC DNA]</scope>
    <source>
        <strain evidence="2 3">CBS 83171</strain>
    </source>
</reference>
<feature type="compositionally biased region" description="Low complexity" evidence="1">
    <location>
        <begin position="47"/>
        <end position="61"/>
    </location>
</feature>
<dbReference type="EMBL" id="JAQQWM010000006">
    <property type="protein sequence ID" value="KAK8059296.1"/>
    <property type="molecule type" value="Genomic_DNA"/>
</dbReference>
<evidence type="ECO:0000256" key="1">
    <source>
        <dbReference type="SAM" id="MobiDB-lite"/>
    </source>
</evidence>
<protein>
    <recommendedName>
        <fullName evidence="4">Secreted protein</fullName>
    </recommendedName>
</protein>
<organism evidence="2 3">
    <name type="scientific">Apiospora saccharicola</name>
    <dbReference type="NCBI Taxonomy" id="335842"/>
    <lineage>
        <taxon>Eukaryota</taxon>
        <taxon>Fungi</taxon>
        <taxon>Dikarya</taxon>
        <taxon>Ascomycota</taxon>
        <taxon>Pezizomycotina</taxon>
        <taxon>Sordariomycetes</taxon>
        <taxon>Xylariomycetidae</taxon>
        <taxon>Amphisphaeriales</taxon>
        <taxon>Apiosporaceae</taxon>
        <taxon>Apiospora</taxon>
    </lineage>
</organism>
<evidence type="ECO:0008006" key="4">
    <source>
        <dbReference type="Google" id="ProtNLM"/>
    </source>
</evidence>
<evidence type="ECO:0000313" key="2">
    <source>
        <dbReference type="EMBL" id="KAK8059296.1"/>
    </source>
</evidence>
<comment type="caution">
    <text evidence="2">The sequence shown here is derived from an EMBL/GenBank/DDBJ whole genome shotgun (WGS) entry which is preliminary data.</text>
</comment>
<evidence type="ECO:0000313" key="3">
    <source>
        <dbReference type="Proteomes" id="UP001446871"/>
    </source>
</evidence>
<feature type="region of interest" description="Disordered" evidence="1">
    <location>
        <begin position="18"/>
        <end position="127"/>
    </location>
</feature>
<dbReference type="Proteomes" id="UP001446871">
    <property type="component" value="Unassembled WGS sequence"/>
</dbReference>